<evidence type="ECO:0000259" key="3">
    <source>
        <dbReference type="PROSITE" id="PS50914"/>
    </source>
</evidence>
<proteinExistence type="predicted"/>
<gene>
    <name evidence="5" type="ORF">GCM10023191_065860</name>
</gene>
<comment type="caution">
    <text evidence="5">The sequence shown here is derived from an EMBL/GenBank/DDBJ whole genome shotgun (WGS) entry which is preliminary data.</text>
</comment>
<dbReference type="InterPro" id="IPR000644">
    <property type="entry name" value="CBS_dom"/>
</dbReference>
<feature type="domain" description="BON" evidence="3">
    <location>
        <begin position="148"/>
        <end position="217"/>
    </location>
</feature>
<dbReference type="InterPro" id="IPR051257">
    <property type="entry name" value="Diverse_CBS-Domain"/>
</dbReference>
<dbReference type="Gene3D" id="3.30.1340.30">
    <property type="match status" value="1"/>
</dbReference>
<dbReference type="RefSeq" id="WP_345470494.1">
    <property type="nucleotide sequence ID" value="NZ_BAABHF010000041.1"/>
</dbReference>
<feature type="domain" description="CBS" evidence="4">
    <location>
        <begin position="95"/>
        <end position="151"/>
    </location>
</feature>
<dbReference type="InterPro" id="IPR017080">
    <property type="entry name" value="UCP036990_CBS_BON"/>
</dbReference>
<dbReference type="InterPro" id="IPR007055">
    <property type="entry name" value="BON_dom"/>
</dbReference>
<sequence>MDRSLVRDYMTTDVVVLRPDDGFKEIVRALADRGVSGAPVVSETGRVMGVVSEADLLHKEAFMPVAEEPRRYFASRSSTRAAQARSAADTAADLMHTPAITVTMDTPITRAARTMAVQGIKRLPVVGDDGALVGIISRADVMGVFLAPDEELRREVISEVIERSLWEDPERIRVEVRDGVVTLSGRLASKSLIPVTVALTQSIDGVVDVIDELSYERDDMAFARREQRRSLCG</sequence>
<dbReference type="PIRSF" id="PIRSF036990">
    <property type="entry name" value="UCP036990_CBS_BON"/>
    <property type="match status" value="1"/>
</dbReference>
<dbReference type="PROSITE" id="PS50914">
    <property type="entry name" value="BON"/>
    <property type="match status" value="1"/>
</dbReference>
<feature type="domain" description="CBS" evidence="4">
    <location>
        <begin position="10"/>
        <end position="67"/>
    </location>
</feature>
<keyword evidence="6" id="KW-1185">Reference proteome</keyword>
<dbReference type="SMART" id="SM00116">
    <property type="entry name" value="CBS"/>
    <property type="match status" value="2"/>
</dbReference>
<name>A0ABP8QR55_9ACTN</name>
<evidence type="ECO:0000313" key="6">
    <source>
        <dbReference type="Proteomes" id="UP001500503"/>
    </source>
</evidence>
<dbReference type="PROSITE" id="PS51371">
    <property type="entry name" value="CBS"/>
    <property type="match status" value="2"/>
</dbReference>
<evidence type="ECO:0000256" key="2">
    <source>
        <dbReference type="PROSITE-ProRule" id="PRU00703"/>
    </source>
</evidence>
<dbReference type="SUPFAM" id="SSF54631">
    <property type="entry name" value="CBS-domain pair"/>
    <property type="match status" value="1"/>
</dbReference>
<keyword evidence="1 2" id="KW-0129">CBS domain</keyword>
<dbReference type="EMBL" id="BAABHF010000041">
    <property type="protein sequence ID" value="GAA4507466.1"/>
    <property type="molecule type" value="Genomic_DNA"/>
</dbReference>
<dbReference type="Proteomes" id="UP001500503">
    <property type="component" value="Unassembled WGS sequence"/>
</dbReference>
<dbReference type="PANTHER" id="PTHR43080">
    <property type="entry name" value="CBS DOMAIN-CONTAINING PROTEIN CBSX3, MITOCHONDRIAL"/>
    <property type="match status" value="1"/>
</dbReference>
<dbReference type="InterPro" id="IPR046342">
    <property type="entry name" value="CBS_dom_sf"/>
</dbReference>
<evidence type="ECO:0000259" key="4">
    <source>
        <dbReference type="PROSITE" id="PS51371"/>
    </source>
</evidence>
<dbReference type="PANTHER" id="PTHR43080:SF29">
    <property type="entry name" value="OS02G0818000 PROTEIN"/>
    <property type="match status" value="1"/>
</dbReference>
<evidence type="ECO:0000313" key="5">
    <source>
        <dbReference type="EMBL" id="GAA4507466.1"/>
    </source>
</evidence>
<dbReference type="Pfam" id="PF00571">
    <property type="entry name" value="CBS"/>
    <property type="match status" value="2"/>
</dbReference>
<accession>A0ABP8QR55</accession>
<dbReference type="Gene3D" id="3.10.580.10">
    <property type="entry name" value="CBS-domain"/>
    <property type="match status" value="1"/>
</dbReference>
<dbReference type="Pfam" id="PF04972">
    <property type="entry name" value="BON"/>
    <property type="match status" value="1"/>
</dbReference>
<organism evidence="5 6">
    <name type="scientific">Actinoallomurus oryzae</name>
    <dbReference type="NCBI Taxonomy" id="502180"/>
    <lineage>
        <taxon>Bacteria</taxon>
        <taxon>Bacillati</taxon>
        <taxon>Actinomycetota</taxon>
        <taxon>Actinomycetes</taxon>
        <taxon>Streptosporangiales</taxon>
        <taxon>Thermomonosporaceae</taxon>
        <taxon>Actinoallomurus</taxon>
    </lineage>
</organism>
<evidence type="ECO:0000256" key="1">
    <source>
        <dbReference type="ARBA" id="ARBA00023122"/>
    </source>
</evidence>
<protein>
    <submittedName>
        <fullName evidence="5">CBS domain-containing protein</fullName>
    </submittedName>
</protein>
<reference evidence="6" key="1">
    <citation type="journal article" date="2019" name="Int. J. Syst. Evol. Microbiol.">
        <title>The Global Catalogue of Microorganisms (GCM) 10K type strain sequencing project: providing services to taxonomists for standard genome sequencing and annotation.</title>
        <authorList>
            <consortium name="The Broad Institute Genomics Platform"/>
            <consortium name="The Broad Institute Genome Sequencing Center for Infectious Disease"/>
            <person name="Wu L."/>
            <person name="Ma J."/>
        </authorList>
    </citation>
    <scope>NUCLEOTIDE SEQUENCE [LARGE SCALE GENOMIC DNA]</scope>
    <source>
        <strain evidence="6">JCM 17933</strain>
    </source>
</reference>
<dbReference type="CDD" id="cd04586">
    <property type="entry name" value="CBS_pair_BON_assoc"/>
    <property type="match status" value="1"/>
</dbReference>